<dbReference type="Proteomes" id="UP001244443">
    <property type="component" value="Chromosome"/>
</dbReference>
<dbReference type="InterPro" id="IPR001537">
    <property type="entry name" value="SpoU_MeTrfase"/>
</dbReference>
<evidence type="ECO:0000313" key="4">
    <source>
        <dbReference type="EMBL" id="WMN07903.1"/>
    </source>
</evidence>
<dbReference type="GO" id="GO:0003723">
    <property type="term" value="F:RNA binding"/>
    <property type="evidence" value="ECO:0007669"/>
    <property type="project" value="InterPro"/>
</dbReference>
<dbReference type="CDD" id="cd18097">
    <property type="entry name" value="SpoU-like"/>
    <property type="match status" value="1"/>
</dbReference>
<evidence type="ECO:0000259" key="3">
    <source>
        <dbReference type="Pfam" id="PF00588"/>
    </source>
</evidence>
<organism evidence="4 5">
    <name type="scientific">Marivirga arenosa</name>
    <dbReference type="NCBI Taxonomy" id="3059076"/>
    <lineage>
        <taxon>Bacteria</taxon>
        <taxon>Pseudomonadati</taxon>
        <taxon>Bacteroidota</taxon>
        <taxon>Cytophagia</taxon>
        <taxon>Cytophagales</taxon>
        <taxon>Marivirgaceae</taxon>
        <taxon>Marivirga</taxon>
    </lineage>
</organism>
<feature type="domain" description="tRNA/rRNA methyltransferase SpoU type" evidence="3">
    <location>
        <begin position="25"/>
        <end position="168"/>
    </location>
</feature>
<dbReference type="GO" id="GO:0006396">
    <property type="term" value="P:RNA processing"/>
    <property type="evidence" value="ECO:0007669"/>
    <property type="project" value="InterPro"/>
</dbReference>
<dbReference type="GO" id="GO:0008173">
    <property type="term" value="F:RNA methyltransferase activity"/>
    <property type="evidence" value="ECO:0007669"/>
    <property type="project" value="InterPro"/>
</dbReference>
<evidence type="ECO:0000256" key="1">
    <source>
        <dbReference type="ARBA" id="ARBA00022603"/>
    </source>
</evidence>
<evidence type="ECO:0000313" key="5">
    <source>
        <dbReference type="Proteomes" id="UP001244443"/>
    </source>
</evidence>
<dbReference type="GO" id="GO:0032259">
    <property type="term" value="P:methylation"/>
    <property type="evidence" value="ECO:0007669"/>
    <property type="project" value="UniProtKB-KW"/>
</dbReference>
<dbReference type="SUPFAM" id="SSF75217">
    <property type="entry name" value="alpha/beta knot"/>
    <property type="match status" value="1"/>
</dbReference>
<dbReference type="RefSeq" id="WP_308358203.1">
    <property type="nucleotide sequence ID" value="NZ_CP129970.2"/>
</dbReference>
<gene>
    <name evidence="4" type="ORF">QYS48_04845</name>
</gene>
<proteinExistence type="predicted"/>
<evidence type="ECO:0000256" key="2">
    <source>
        <dbReference type="ARBA" id="ARBA00022679"/>
    </source>
</evidence>
<dbReference type="GO" id="GO:0005829">
    <property type="term" value="C:cytosol"/>
    <property type="evidence" value="ECO:0007669"/>
    <property type="project" value="TreeGrafter"/>
</dbReference>
<dbReference type="InterPro" id="IPR004441">
    <property type="entry name" value="rRNA_MeTrfase_TrmH"/>
</dbReference>
<reference evidence="4" key="1">
    <citation type="submission" date="2023-08" db="EMBL/GenBank/DDBJ databases">
        <title>Comparative genomics and taxonomic characterization of three novel marine species of genus Marivirga.</title>
        <authorList>
            <person name="Muhammad N."/>
            <person name="Kim S.-G."/>
        </authorList>
    </citation>
    <scope>NUCLEOTIDE SEQUENCE [LARGE SCALE GENOMIC DNA]</scope>
    <source>
        <strain evidence="4">ABR2-2</strain>
    </source>
</reference>
<dbReference type="AlphaFoldDB" id="A0AA51N8E1"/>
<keyword evidence="2" id="KW-0808">Transferase</keyword>
<dbReference type="PANTHER" id="PTHR46429:SF1">
    <property type="entry name" value="23S RRNA (GUANOSINE-2'-O-)-METHYLTRANSFERASE RLMB"/>
    <property type="match status" value="1"/>
</dbReference>
<dbReference type="Pfam" id="PF00588">
    <property type="entry name" value="SpoU_methylase"/>
    <property type="match status" value="1"/>
</dbReference>
<dbReference type="EMBL" id="CP129970">
    <property type="protein sequence ID" value="WMN07903.1"/>
    <property type="molecule type" value="Genomic_DNA"/>
</dbReference>
<sequence length="179" mass="20209">MRKLANEELNRLEVEEFKETPKNPIVLVLDNIRSMNNVGSAFRTSDAFLIEKIYLCGITAKPPHREINKTALGATDSVEWEHLESTLDAIEKLKQEGYKVMSVEQAEESLSLEEFNPQKDEKYAFVFGNEVFGVEQEVVDKSDHCLEIPQFGTKHSLNISVSIGVVLWHTVLTAGMAQK</sequence>
<accession>A0AA51N8E1</accession>
<dbReference type="InterPro" id="IPR029028">
    <property type="entry name" value="Alpha/beta_knot_MTases"/>
</dbReference>
<name>A0AA51N8E1_9BACT</name>
<keyword evidence="1 4" id="KW-0489">Methyltransferase</keyword>
<protein>
    <submittedName>
        <fullName evidence="4">RNA methyltransferase</fullName>
    </submittedName>
</protein>
<dbReference type="Gene3D" id="3.40.1280.10">
    <property type="match status" value="1"/>
</dbReference>
<dbReference type="InterPro" id="IPR029026">
    <property type="entry name" value="tRNA_m1G_MTases_N"/>
</dbReference>
<keyword evidence="5" id="KW-1185">Reference proteome</keyword>
<dbReference type="PANTHER" id="PTHR46429">
    <property type="entry name" value="23S RRNA (GUANOSINE-2'-O-)-METHYLTRANSFERASE RLMB"/>
    <property type="match status" value="1"/>
</dbReference>